<accession>A0A1V6LW04</accession>
<feature type="transmembrane region" description="Helical" evidence="2">
    <location>
        <begin position="131"/>
        <end position="152"/>
    </location>
</feature>
<dbReference type="SMART" id="SM00028">
    <property type="entry name" value="TPR"/>
    <property type="match status" value="2"/>
</dbReference>
<evidence type="ECO:0000256" key="3">
    <source>
        <dbReference type="SAM" id="SignalP"/>
    </source>
</evidence>
<dbReference type="PROSITE" id="PS50005">
    <property type="entry name" value="TPR"/>
    <property type="match status" value="1"/>
</dbReference>
<dbReference type="AlphaFoldDB" id="A0A1V6LW04"/>
<keyword evidence="2" id="KW-0812">Transmembrane</keyword>
<name>A0A1V6LW04_9FLAO</name>
<dbReference type="InterPro" id="IPR003646">
    <property type="entry name" value="SH3-like_bac-type"/>
</dbReference>
<dbReference type="PROSITE" id="PS50293">
    <property type="entry name" value="TPR_REGION"/>
    <property type="match status" value="1"/>
</dbReference>
<keyword evidence="6" id="KW-1185">Reference proteome</keyword>
<evidence type="ECO:0000313" key="6">
    <source>
        <dbReference type="Proteomes" id="UP000191680"/>
    </source>
</evidence>
<evidence type="ECO:0000256" key="1">
    <source>
        <dbReference type="PROSITE-ProRule" id="PRU00339"/>
    </source>
</evidence>
<sequence>MKKLIVILLFLFAVGPVANAQNEVLFSKATEAYNKAKYSKAIELYTKILNNGKHSSELYFNLGNCYYKLDEIGLSIYYYEKALLLNPTDQEIKNNLAYAENMRLDAISTVPKTFMARVHDQAVGLLNYNQWGYLAIVFVILFVLCYIVYYLLSASTQKRIAFVTSIIALILCVSSLFLGYLNLQDYKKDNPAIILKREITVKAEPNKKSESLFALHEGTKVNIEATLDSWKKIKISDGQTGWVEQNVLKSLKDF</sequence>
<feature type="chain" id="PRO_5012438358" evidence="3">
    <location>
        <begin position="21"/>
        <end position="254"/>
    </location>
</feature>
<feature type="domain" description="SH3b" evidence="4">
    <location>
        <begin position="201"/>
        <end position="246"/>
    </location>
</feature>
<dbReference type="OrthoDB" id="9776208at2"/>
<comment type="caution">
    <text evidence="5">The sequence shown here is derived from an EMBL/GenBank/DDBJ whole genome shotgun (WGS) entry which is preliminary data.</text>
</comment>
<dbReference type="InterPro" id="IPR011990">
    <property type="entry name" value="TPR-like_helical_dom_sf"/>
</dbReference>
<dbReference type="Gene3D" id="2.30.30.40">
    <property type="entry name" value="SH3 Domains"/>
    <property type="match status" value="1"/>
</dbReference>
<dbReference type="Pfam" id="PF08239">
    <property type="entry name" value="SH3_3"/>
    <property type="match status" value="1"/>
</dbReference>
<feature type="transmembrane region" description="Helical" evidence="2">
    <location>
        <begin position="159"/>
        <end position="181"/>
    </location>
</feature>
<gene>
    <name evidence="5" type="ORF">BUL40_02085</name>
</gene>
<dbReference type="EMBL" id="MTBC01000001">
    <property type="protein sequence ID" value="OQD44364.1"/>
    <property type="molecule type" value="Genomic_DNA"/>
</dbReference>
<dbReference type="Proteomes" id="UP000191680">
    <property type="component" value="Unassembled WGS sequence"/>
</dbReference>
<evidence type="ECO:0000313" key="5">
    <source>
        <dbReference type="EMBL" id="OQD44364.1"/>
    </source>
</evidence>
<dbReference type="SUPFAM" id="SSF48452">
    <property type="entry name" value="TPR-like"/>
    <property type="match status" value="1"/>
</dbReference>
<proteinExistence type="predicted"/>
<dbReference type="Pfam" id="PF00515">
    <property type="entry name" value="TPR_1"/>
    <property type="match status" value="1"/>
</dbReference>
<evidence type="ECO:0000256" key="2">
    <source>
        <dbReference type="SAM" id="Phobius"/>
    </source>
</evidence>
<feature type="signal peptide" evidence="3">
    <location>
        <begin position="1"/>
        <end position="20"/>
    </location>
</feature>
<organism evidence="5 6">
    <name type="scientific">Croceivirga radicis</name>
    <dbReference type="NCBI Taxonomy" id="1929488"/>
    <lineage>
        <taxon>Bacteria</taxon>
        <taxon>Pseudomonadati</taxon>
        <taxon>Bacteroidota</taxon>
        <taxon>Flavobacteriia</taxon>
        <taxon>Flavobacteriales</taxon>
        <taxon>Flavobacteriaceae</taxon>
        <taxon>Croceivirga</taxon>
    </lineage>
</organism>
<feature type="repeat" description="TPR" evidence="1">
    <location>
        <begin position="56"/>
        <end position="89"/>
    </location>
</feature>
<keyword evidence="1" id="KW-0802">TPR repeat</keyword>
<keyword evidence="2" id="KW-0472">Membrane</keyword>
<reference evidence="5 6" key="1">
    <citation type="submission" date="2016-12" db="EMBL/GenBank/DDBJ databases">
        <authorList>
            <person name="Song W.-J."/>
            <person name="Kurnit D.M."/>
        </authorList>
    </citation>
    <scope>NUCLEOTIDE SEQUENCE [LARGE SCALE GENOMIC DNA]</scope>
    <source>
        <strain evidence="5 6">HSG9</strain>
    </source>
</reference>
<keyword evidence="3" id="KW-0732">Signal</keyword>
<dbReference type="InterPro" id="IPR019734">
    <property type="entry name" value="TPR_rpt"/>
</dbReference>
<dbReference type="Gene3D" id="1.25.40.10">
    <property type="entry name" value="Tetratricopeptide repeat domain"/>
    <property type="match status" value="1"/>
</dbReference>
<dbReference type="RefSeq" id="WP_080317872.1">
    <property type="nucleotide sequence ID" value="NZ_MTBC01000001.1"/>
</dbReference>
<keyword evidence="2" id="KW-1133">Transmembrane helix</keyword>
<evidence type="ECO:0000259" key="4">
    <source>
        <dbReference type="Pfam" id="PF08239"/>
    </source>
</evidence>
<protein>
    <submittedName>
        <fullName evidence="5">Ion channel protein</fullName>
    </submittedName>
</protein>